<dbReference type="AlphaFoldDB" id="D3VF99"/>
<dbReference type="InterPro" id="IPR014942">
    <property type="entry name" value="AbiEii"/>
</dbReference>
<dbReference type="EMBL" id="FN667742">
    <property type="protein sequence ID" value="CBJ92556.1"/>
    <property type="molecule type" value="Genomic_DNA"/>
</dbReference>
<sequence>MKLHKKENISILAEAVRLTAAEFNLPQSYVEKDYFITKALLELSKFRYSSNVVFKGGTSLSKVYKSIYRFSEDVDLAILPEDDWTNNKIKKVIKAAIQSASVGLEDSGIPFRNGSRFRKERYNFPRMNWGVIHLSWISRLYGVRLNRLILIRCINTNRSCIILT</sequence>
<keyword evidence="2" id="KW-1185">Reference proteome</keyword>
<accession>D3VF99</accession>
<evidence type="ECO:0008006" key="3">
    <source>
        <dbReference type="Google" id="ProtNLM"/>
    </source>
</evidence>
<gene>
    <name evidence="1" type="ordered locus">XNC1_4534</name>
</gene>
<dbReference type="Proteomes" id="UP000008075">
    <property type="component" value="Chromosome"/>
</dbReference>
<dbReference type="Pfam" id="PF08843">
    <property type="entry name" value="AbiEii"/>
    <property type="match status" value="1"/>
</dbReference>
<protein>
    <recommendedName>
        <fullName evidence="3">Nucleotidyl transferase AbiEii/AbiGii toxin family protein</fullName>
    </recommendedName>
</protein>
<organism evidence="1 2">
    <name type="scientific">Xenorhabdus nematophila (strain ATCC 19061 / DSM 3370 / CCUG 14189 / LMG 1036 / NCIMB 9965 / AN6)</name>
    <dbReference type="NCBI Taxonomy" id="406817"/>
    <lineage>
        <taxon>Bacteria</taxon>
        <taxon>Pseudomonadati</taxon>
        <taxon>Pseudomonadota</taxon>
        <taxon>Gammaproteobacteria</taxon>
        <taxon>Enterobacterales</taxon>
        <taxon>Morganellaceae</taxon>
        <taxon>Xenorhabdus</taxon>
    </lineage>
</organism>
<reference evidence="1 2" key="1">
    <citation type="journal article" date="2011" name="PLoS ONE">
        <title>The entomopathogenic bacterial endosymbionts xenorhabdus and photorhabdus: convergent lifestyles from divergent genomes.</title>
        <authorList>
            <person name="Chaston J.M."/>
            <person name="Suen G."/>
            <person name="Tucker S.L."/>
            <person name="Andersen A.W."/>
            <person name="Bhasin A."/>
            <person name="Bode E."/>
            <person name="Bode H.B."/>
            <person name="Brachmann A.O."/>
            <person name="Cowles C.E."/>
            <person name="Cowles K.N."/>
            <person name="Darby C."/>
            <person name="de Leon L."/>
            <person name="Drace K."/>
            <person name="Du Z."/>
            <person name="Givaudan A."/>
            <person name="Herbert Tran E.E."/>
            <person name="Jewell K.A."/>
            <person name="Knack J.J."/>
            <person name="Krasomil-Osterfeld K.C."/>
            <person name="Kukor R."/>
            <person name="Lanois A."/>
            <person name="Latreille P."/>
            <person name="Leimgruber N.K."/>
            <person name="Lipke C.M."/>
            <person name="Liu R."/>
            <person name="Lu X."/>
            <person name="Martens E.C."/>
            <person name="Marri P.R."/>
            <person name="Medigue C."/>
            <person name="Menard M.L."/>
            <person name="Miller N.M."/>
            <person name="Morales-Soto N."/>
            <person name="Norton S."/>
            <person name="Ogier J.C."/>
            <person name="Orchard S.S."/>
            <person name="Park D."/>
            <person name="Park Y."/>
            <person name="Qurollo B.A."/>
            <person name="Sugar D.R."/>
            <person name="Richards G.R."/>
            <person name="Rouy Z."/>
            <person name="Slominski B."/>
            <person name="Slominski K."/>
            <person name="Snyder H."/>
            <person name="Tjaden B.C."/>
            <person name="van der Hoeven R."/>
            <person name="Welch R.D."/>
            <person name="Wheeler C."/>
            <person name="Xiang B."/>
            <person name="Barbazuk B."/>
            <person name="Gaudriault S."/>
            <person name="Goodner B."/>
            <person name="Slater S.C."/>
            <person name="Forst S."/>
            <person name="Goldman B.S."/>
            <person name="Goodrich-Blair H."/>
        </authorList>
    </citation>
    <scope>NUCLEOTIDE SEQUENCE [LARGE SCALE GENOMIC DNA]</scope>
    <source>
        <strain evidence="2">ATCC 19061 / DSM 3370 / CCUG 14189 / LMG 1036 / NCIMB 9965 / AN6</strain>
    </source>
</reference>
<dbReference type="Gene3D" id="3.10.450.620">
    <property type="entry name" value="JHP933, nucleotidyltransferase-like core domain"/>
    <property type="match status" value="1"/>
</dbReference>
<dbReference type="KEGG" id="xne:XNC1_4534"/>
<dbReference type="eggNOG" id="COG2253">
    <property type="taxonomic scope" value="Bacteria"/>
</dbReference>
<proteinExistence type="predicted"/>
<dbReference type="STRING" id="406817.XNC1_4534"/>
<evidence type="ECO:0000313" key="2">
    <source>
        <dbReference type="Proteomes" id="UP000008075"/>
    </source>
</evidence>
<name>D3VF99_XENNA</name>
<evidence type="ECO:0000313" key="1">
    <source>
        <dbReference type="EMBL" id="CBJ92556.1"/>
    </source>
</evidence>
<dbReference type="GeneID" id="24903891"/>
<dbReference type="HOGENOM" id="CLU_1618365_0_0_6"/>
<dbReference type="RefSeq" id="WP_013185709.1">
    <property type="nucleotide sequence ID" value="NC_014228.1"/>
</dbReference>